<gene>
    <name evidence="2" type="ORF">TCIL3000_10_3530</name>
</gene>
<organism evidence="2">
    <name type="scientific">Trypanosoma congolense (strain IL3000)</name>
    <dbReference type="NCBI Taxonomy" id="1068625"/>
    <lineage>
        <taxon>Eukaryota</taxon>
        <taxon>Discoba</taxon>
        <taxon>Euglenozoa</taxon>
        <taxon>Kinetoplastea</taxon>
        <taxon>Metakinetoplastina</taxon>
        <taxon>Trypanosomatida</taxon>
        <taxon>Trypanosomatidae</taxon>
        <taxon>Trypanosoma</taxon>
        <taxon>Nannomonas</taxon>
    </lineage>
</organism>
<protein>
    <recommendedName>
        <fullName evidence="1">Trypanosoma Tc-38 (p38) protein domain-containing protein</fullName>
    </recommendedName>
</protein>
<feature type="domain" description="Trypanosoma Tc-38 (p38) protein" evidence="1">
    <location>
        <begin position="135"/>
        <end position="196"/>
    </location>
</feature>
<dbReference type="Pfam" id="PF20054">
    <property type="entry name" value="Tc-38"/>
    <property type="match status" value="1"/>
</dbReference>
<reference evidence="2" key="1">
    <citation type="journal article" date="2012" name="Proc. Natl. Acad. Sci. U.S.A.">
        <title>Antigenic diversity is generated by distinct evolutionary mechanisms in African trypanosome species.</title>
        <authorList>
            <person name="Jackson A.P."/>
            <person name="Berry A."/>
            <person name="Aslett M."/>
            <person name="Allison H.C."/>
            <person name="Burton P."/>
            <person name="Vavrova-Anderson J."/>
            <person name="Brown R."/>
            <person name="Browne H."/>
            <person name="Corton N."/>
            <person name="Hauser H."/>
            <person name="Gamble J."/>
            <person name="Gilderthorp R."/>
            <person name="Marcello L."/>
            <person name="McQuillan J."/>
            <person name="Otto T.D."/>
            <person name="Quail M.A."/>
            <person name="Sanders M.J."/>
            <person name="van Tonder A."/>
            <person name="Ginger M.L."/>
            <person name="Field M.C."/>
            <person name="Barry J.D."/>
            <person name="Hertz-Fowler C."/>
            <person name="Berriman M."/>
        </authorList>
    </citation>
    <scope>NUCLEOTIDE SEQUENCE</scope>
    <source>
        <strain evidence="2">IL3000</strain>
    </source>
</reference>
<sequence length="310" mass="34963">MSYRRKASSVIQLSTFRQLQLMCNTEALSLPFQVHNAQALLEQLKAHHPSKYEQFIKNPTPQEFIPCRVICDSDGGSVTRGAQIFTLPLPRYFINPADALEDLIPRTFYHSSMARVVADPDVDRYMPRCGLTGLFFSAEEVVDNLQAAAAELNFRSPFWIRTDHPALGDYLTLKEDSDAICISLTADIISIEDVESFPTDLLHPKLKQAQISGKRIFSEDVPYGMNAFSGFVTRNPHIQSMPNRGVWLSYRQVLQYSLQVKKRADPCESPFVVAEVDQWELHNADQLTVPGRLALCHNVTGNAKRTSVFT</sequence>
<dbReference type="VEuPathDB" id="TriTrypDB:TcIL3000_10_3530"/>
<dbReference type="InterPro" id="IPR045399">
    <property type="entry name" value="Tc-38"/>
</dbReference>
<dbReference type="EMBL" id="HE575323">
    <property type="protein sequence ID" value="CCC93592.1"/>
    <property type="molecule type" value="Genomic_DNA"/>
</dbReference>
<dbReference type="AlphaFoldDB" id="G0UW26"/>
<name>G0UW26_TRYCI</name>
<accession>G0UW26</accession>
<evidence type="ECO:0000313" key="2">
    <source>
        <dbReference type="EMBL" id="CCC93592.1"/>
    </source>
</evidence>
<proteinExistence type="predicted"/>
<evidence type="ECO:0000259" key="1">
    <source>
        <dbReference type="Pfam" id="PF20054"/>
    </source>
</evidence>